<reference evidence="7" key="1">
    <citation type="submission" date="2016-11" db="UniProtKB">
        <authorList>
            <consortium name="WormBaseParasite"/>
        </authorList>
    </citation>
    <scope>IDENTIFICATION</scope>
</reference>
<dbReference type="InterPro" id="IPR023827">
    <property type="entry name" value="Peptidase_S8_Asp-AS"/>
</dbReference>
<keyword evidence="6" id="KW-1185">Reference proteome</keyword>
<dbReference type="InterPro" id="IPR000209">
    <property type="entry name" value="Peptidase_S8/S53_dom"/>
</dbReference>
<comment type="caution">
    <text evidence="4">Lacks conserved residue(s) required for the propagation of feature annotation.</text>
</comment>
<dbReference type="PANTHER" id="PTHR42884">
    <property type="entry name" value="PROPROTEIN CONVERTASE SUBTILISIN/KEXIN-RELATED"/>
    <property type="match status" value="1"/>
</dbReference>
<evidence type="ECO:0000259" key="5">
    <source>
        <dbReference type="Pfam" id="PF00082"/>
    </source>
</evidence>
<evidence type="ECO:0000256" key="2">
    <source>
        <dbReference type="ARBA" id="ARBA00022801"/>
    </source>
</evidence>
<dbReference type="GO" id="GO:0004252">
    <property type="term" value="F:serine-type endopeptidase activity"/>
    <property type="evidence" value="ECO:0007669"/>
    <property type="project" value="InterPro"/>
</dbReference>
<dbReference type="Gene3D" id="3.40.50.200">
    <property type="entry name" value="Peptidase S8/S53 domain"/>
    <property type="match status" value="1"/>
</dbReference>
<name>A0A1I8FCK3_9PLAT</name>
<dbReference type="PANTHER" id="PTHR42884:SF14">
    <property type="entry name" value="NEUROENDOCRINE CONVERTASE 1"/>
    <property type="match status" value="1"/>
</dbReference>
<proteinExistence type="inferred from homology"/>
<dbReference type="GO" id="GO:0005802">
    <property type="term" value="C:trans-Golgi network"/>
    <property type="evidence" value="ECO:0007669"/>
    <property type="project" value="TreeGrafter"/>
</dbReference>
<evidence type="ECO:0000256" key="3">
    <source>
        <dbReference type="ARBA" id="ARBA00022825"/>
    </source>
</evidence>
<feature type="domain" description="Peptidase S8/S53" evidence="5">
    <location>
        <begin position="190"/>
        <end position="230"/>
    </location>
</feature>
<dbReference type="PROSITE" id="PS00136">
    <property type="entry name" value="SUBTILASE_ASP"/>
    <property type="match status" value="1"/>
</dbReference>
<keyword evidence="1" id="KW-0645">Protease</keyword>
<comment type="similarity">
    <text evidence="4">Belongs to the peptidase S8 family.</text>
</comment>
<dbReference type="AlphaFoldDB" id="A0A1I8FCK3"/>
<evidence type="ECO:0000313" key="6">
    <source>
        <dbReference type="Proteomes" id="UP000095280"/>
    </source>
</evidence>
<dbReference type="Pfam" id="PF00082">
    <property type="entry name" value="Peptidase_S8"/>
    <property type="match status" value="1"/>
</dbReference>
<evidence type="ECO:0000256" key="1">
    <source>
        <dbReference type="ARBA" id="ARBA00022670"/>
    </source>
</evidence>
<dbReference type="GO" id="GO:0016485">
    <property type="term" value="P:protein processing"/>
    <property type="evidence" value="ECO:0007669"/>
    <property type="project" value="TreeGrafter"/>
</dbReference>
<accession>A0A1I8FCK3</accession>
<keyword evidence="3" id="KW-0720">Serine protease</keyword>
<protein>
    <submittedName>
        <fullName evidence="7">Peptidase_S8 domain-containing protein</fullName>
    </submittedName>
</protein>
<dbReference type="InterPro" id="IPR036852">
    <property type="entry name" value="Peptidase_S8/S53_dom_sf"/>
</dbReference>
<evidence type="ECO:0000256" key="4">
    <source>
        <dbReference type="PROSITE-ProRule" id="PRU01240"/>
    </source>
</evidence>
<evidence type="ECO:0000313" key="7">
    <source>
        <dbReference type="WBParaSite" id="maker-unitig_29208-snap-gene-0.2-mRNA-1"/>
    </source>
</evidence>
<dbReference type="SUPFAM" id="SSF52743">
    <property type="entry name" value="Subtilisin-like"/>
    <property type="match status" value="1"/>
</dbReference>
<dbReference type="WBParaSite" id="maker-unitig_29208-snap-gene-0.2-mRNA-1">
    <property type="protein sequence ID" value="maker-unitig_29208-snap-gene-0.2-mRNA-1"/>
    <property type="gene ID" value="maker-unitig_29208-snap-gene-0.2"/>
</dbReference>
<organism evidence="6 7">
    <name type="scientific">Macrostomum lignano</name>
    <dbReference type="NCBI Taxonomy" id="282301"/>
    <lineage>
        <taxon>Eukaryota</taxon>
        <taxon>Metazoa</taxon>
        <taxon>Spiralia</taxon>
        <taxon>Lophotrochozoa</taxon>
        <taxon>Platyhelminthes</taxon>
        <taxon>Rhabditophora</taxon>
        <taxon>Macrostomorpha</taxon>
        <taxon>Macrostomida</taxon>
        <taxon>Macrostomidae</taxon>
        <taxon>Macrostomum</taxon>
    </lineage>
</organism>
<sequence>MRKVELMMKEADRTRTACRLVTTEETEGLDLQCAAMLLPLLMPLLLLPLLCTAQRPHLQDNGTAAELAEKLAARAGLVSWGQVGLLSGVFSMAYLPPGHRRRPGLDELRRLHGRLGRAEFQRLKGRAEASLARHRRWPGFSQEILRSRRPRSLLDTCNDPFAVFQWHLRARTPSEFDVNVTGVWQEGNLGEGVTVCLLDDGLDYSNPDLTDAYNAKGSYDFNENDYDPCPAPAQVSMLKILDGTVIDSMEAMAYNYQHRHQLHLLVSWGRRTAGTSSTGRHVLG</sequence>
<dbReference type="PROSITE" id="PS51892">
    <property type="entry name" value="SUBTILASE"/>
    <property type="match status" value="1"/>
</dbReference>
<dbReference type="Proteomes" id="UP000095280">
    <property type="component" value="Unplaced"/>
</dbReference>
<keyword evidence="2" id="KW-0378">Hydrolase</keyword>
<dbReference type="GO" id="GO:0000139">
    <property type="term" value="C:Golgi membrane"/>
    <property type="evidence" value="ECO:0007669"/>
    <property type="project" value="TreeGrafter"/>
</dbReference>